<accession>A0A512P9Q4</accession>
<protein>
    <recommendedName>
        <fullName evidence="2">Helix-turn-helix domain-containing protein</fullName>
    </recommendedName>
</protein>
<name>A0A512P9Q4_9CELL</name>
<dbReference type="InterPro" id="IPR009061">
    <property type="entry name" value="DNA-bd_dom_put_sf"/>
</dbReference>
<dbReference type="EMBL" id="BKAL01000002">
    <property type="protein sequence ID" value="GEP67862.1"/>
    <property type="molecule type" value="Genomic_DNA"/>
</dbReference>
<dbReference type="AlphaFoldDB" id="A0A512P9Q4"/>
<keyword evidence="4" id="KW-1185">Reference proteome</keyword>
<evidence type="ECO:0000259" key="2">
    <source>
        <dbReference type="Pfam" id="PF12728"/>
    </source>
</evidence>
<evidence type="ECO:0000256" key="1">
    <source>
        <dbReference type="SAM" id="MobiDB-lite"/>
    </source>
</evidence>
<evidence type="ECO:0000313" key="3">
    <source>
        <dbReference type="EMBL" id="GEP67862.1"/>
    </source>
</evidence>
<reference evidence="3 4" key="1">
    <citation type="submission" date="2019-07" db="EMBL/GenBank/DDBJ databases">
        <title>Whole genome shotgun sequence of Cellulomonas soli NBRC 109434.</title>
        <authorList>
            <person name="Hosoyama A."/>
            <person name="Uohara A."/>
            <person name="Ohji S."/>
            <person name="Ichikawa N."/>
        </authorList>
    </citation>
    <scope>NUCLEOTIDE SEQUENCE [LARGE SCALE GENOMIC DNA]</scope>
    <source>
        <strain evidence="3 4">NBRC 109434</strain>
    </source>
</reference>
<comment type="caution">
    <text evidence="3">The sequence shown here is derived from an EMBL/GenBank/DDBJ whole genome shotgun (WGS) entry which is preliminary data.</text>
</comment>
<dbReference type="Proteomes" id="UP000321798">
    <property type="component" value="Unassembled WGS sequence"/>
</dbReference>
<dbReference type="GO" id="GO:0003677">
    <property type="term" value="F:DNA binding"/>
    <property type="evidence" value="ECO:0007669"/>
    <property type="project" value="InterPro"/>
</dbReference>
<evidence type="ECO:0000313" key="4">
    <source>
        <dbReference type="Proteomes" id="UP000321798"/>
    </source>
</evidence>
<dbReference type="Pfam" id="PF12728">
    <property type="entry name" value="HTH_17"/>
    <property type="match status" value="1"/>
</dbReference>
<dbReference type="InterPro" id="IPR010093">
    <property type="entry name" value="SinI_DNA-bd"/>
</dbReference>
<dbReference type="SUPFAM" id="SSF46955">
    <property type="entry name" value="Putative DNA-binding domain"/>
    <property type="match status" value="1"/>
</dbReference>
<feature type="domain" description="Helix-turn-helix" evidence="2">
    <location>
        <begin position="14"/>
        <end position="60"/>
    </location>
</feature>
<sequence length="93" mass="10008">MATTSHQGLREPCLTVAEVADLLHVTEGFVRRLIATGELPAVRLGTRLVRVRAAEVEALLDPGVALPASHLPTAEAVPLGRRRRGRARPDQSI</sequence>
<dbReference type="NCBIfam" id="TIGR01764">
    <property type="entry name" value="excise"/>
    <property type="match status" value="1"/>
</dbReference>
<feature type="region of interest" description="Disordered" evidence="1">
    <location>
        <begin position="71"/>
        <end position="93"/>
    </location>
</feature>
<gene>
    <name evidence="3" type="ORF">CSO01_05770</name>
</gene>
<dbReference type="InterPro" id="IPR041657">
    <property type="entry name" value="HTH_17"/>
</dbReference>
<proteinExistence type="predicted"/>
<organism evidence="3 4">
    <name type="scientific">Cellulomonas soli</name>
    <dbReference type="NCBI Taxonomy" id="931535"/>
    <lineage>
        <taxon>Bacteria</taxon>
        <taxon>Bacillati</taxon>
        <taxon>Actinomycetota</taxon>
        <taxon>Actinomycetes</taxon>
        <taxon>Micrococcales</taxon>
        <taxon>Cellulomonadaceae</taxon>
        <taxon>Cellulomonas</taxon>
    </lineage>
</organism>